<feature type="region of interest" description="Disordered" evidence="1">
    <location>
        <begin position="192"/>
        <end position="237"/>
    </location>
</feature>
<protein>
    <submittedName>
        <fullName evidence="4">Zinc-finger of C2H2 type</fullName>
    </submittedName>
</protein>
<feature type="domain" description="C2H2-type" evidence="2">
    <location>
        <begin position="631"/>
        <end position="655"/>
    </location>
</feature>
<dbReference type="SMART" id="SM00355">
    <property type="entry name" value="ZnF_C2H2"/>
    <property type="match status" value="4"/>
</dbReference>
<accession>A0A833QXV7</accession>
<dbReference type="GO" id="GO:0008270">
    <property type="term" value="F:zinc ion binding"/>
    <property type="evidence" value="ECO:0007669"/>
    <property type="project" value="UniProtKB-KW"/>
</dbReference>
<evidence type="ECO:0000259" key="2">
    <source>
        <dbReference type="SMART" id="SM00355"/>
    </source>
</evidence>
<feature type="region of interest" description="Disordered" evidence="1">
    <location>
        <begin position="266"/>
        <end position="352"/>
    </location>
</feature>
<keyword evidence="4" id="KW-0479">Metal-binding</keyword>
<dbReference type="InterPro" id="IPR013087">
    <property type="entry name" value="Znf_C2H2_type"/>
</dbReference>
<feature type="compositionally biased region" description="Basic and acidic residues" evidence="1">
    <location>
        <begin position="337"/>
        <end position="349"/>
    </location>
</feature>
<feature type="domain" description="C2H2-type" evidence="2">
    <location>
        <begin position="523"/>
        <end position="547"/>
    </location>
</feature>
<feature type="domain" description="C2H2-type" evidence="2">
    <location>
        <begin position="415"/>
        <end position="439"/>
    </location>
</feature>
<dbReference type="GO" id="GO:0003676">
    <property type="term" value="F:nucleic acid binding"/>
    <property type="evidence" value="ECO:0007669"/>
    <property type="project" value="InterPro"/>
</dbReference>
<gene>
    <name evidence="4" type="ORF">FCM35_KLT04942</name>
</gene>
<dbReference type="EMBL" id="SWLB01000014">
    <property type="protein sequence ID" value="KAF3329611.1"/>
    <property type="molecule type" value="Genomic_DNA"/>
</dbReference>
<keyword evidence="4" id="KW-0863">Zinc-finger</keyword>
<sequence length="760" mass="86613">MEFRYRAFDGVPRSHFYHTSPRFSFALYPPPPPYYDSYFLPPYDAAYAPLTPPPSDHGYFSTHGFRARMLDYRPRGEEPTTSHYPFLPNRPRRDPFLEREYERERIREEVLREEVLRRIIVEEVRRELEMQRYYGRRHPNPGYHETWPAVQYEQPRLSNGCYTTGPRGQVKRKRVEARRRVRRVPHKIVEINEAELTSKPPVSEDKVQPPNEKKIQKKKDEQTVQTKEKGNKVERNVNEISHKIMEVTEEETRQLQALLIDKVQSPKNQEELRPKASLEDKIKPPPNRKNIEKKGDGNKVLEPESGNKVEQRALSKGPLPKEALSKDKITAPSSGKNIEKKGDGNKVLKPESGNKVGQLAFSQSSKELLKEAEACGSKRKCDSISAVPTPATTSNSTDKVSLRRANKQKIDYKEYNCTLCQMTVKGDKFWLGHLNGRRHRNTLERLGSKVQTNKKVNSDMDVKSTSGIGLAAVKELLKEAEACGSKRKCDSISAVPTPATTSNSTDKVSLRRANKQKIDFKEYNCTLCQMTVKGDKFWLGHLNGRRHRNTLERLGSKVQINKKVNSDMDVKSTSGIRLAAVKELLKEAEACGSKRKCDSISAVPTPATTSNRTDKVSLGRAKKQKIDEKEYNCTLCQLTVKGDKFWLDHLNGRRHRKTLKILGSKVQINEKANSDMDVKSTSGIGLAAVKVEMDNADSPVAMPTGEERIVKKMQVGHEVHEVVEKNNRLWCERCRYNCTTTVMMTIHLVSEKHKASSQKQ</sequence>
<dbReference type="Pfam" id="PF12874">
    <property type="entry name" value="zf-met"/>
    <property type="match status" value="3"/>
</dbReference>
<evidence type="ECO:0000313" key="5">
    <source>
        <dbReference type="Proteomes" id="UP000623129"/>
    </source>
</evidence>
<dbReference type="AlphaFoldDB" id="A0A833QXV7"/>
<dbReference type="PANTHER" id="PTHR47487">
    <property type="entry name" value="OS06G0651300 PROTEIN-RELATED"/>
    <property type="match status" value="1"/>
</dbReference>
<dbReference type="Gene3D" id="3.30.160.60">
    <property type="entry name" value="Classic Zinc Finger"/>
    <property type="match status" value="3"/>
</dbReference>
<feature type="domain" description="C2H2-type" evidence="2">
    <location>
        <begin position="729"/>
        <end position="753"/>
    </location>
</feature>
<feature type="compositionally biased region" description="Basic and acidic residues" evidence="1">
    <location>
        <begin position="202"/>
        <end position="237"/>
    </location>
</feature>
<feature type="domain" description="U1-type" evidence="3">
    <location>
        <begin position="412"/>
        <end position="446"/>
    </location>
</feature>
<dbReference type="Proteomes" id="UP000623129">
    <property type="component" value="Unassembled WGS sequence"/>
</dbReference>
<dbReference type="PANTHER" id="PTHR47487:SF8">
    <property type="entry name" value="OS08G0270900 PROTEIN"/>
    <property type="match status" value="1"/>
</dbReference>
<feature type="domain" description="U1-type" evidence="3">
    <location>
        <begin position="726"/>
        <end position="760"/>
    </location>
</feature>
<evidence type="ECO:0000259" key="3">
    <source>
        <dbReference type="SMART" id="SM00451"/>
    </source>
</evidence>
<name>A0A833QXV7_9POAL</name>
<comment type="caution">
    <text evidence="4">The sequence shown here is derived from an EMBL/GenBank/DDBJ whole genome shotgun (WGS) entry which is preliminary data.</text>
</comment>
<keyword evidence="4" id="KW-0862">Zinc</keyword>
<feature type="domain" description="U1-type" evidence="3">
    <location>
        <begin position="520"/>
        <end position="554"/>
    </location>
</feature>
<proteinExistence type="predicted"/>
<feature type="domain" description="U1-type" evidence="3">
    <location>
        <begin position="628"/>
        <end position="662"/>
    </location>
</feature>
<dbReference type="InterPro" id="IPR036236">
    <property type="entry name" value="Znf_C2H2_sf"/>
</dbReference>
<dbReference type="OrthoDB" id="768076at2759"/>
<keyword evidence="5" id="KW-1185">Reference proteome</keyword>
<organism evidence="4 5">
    <name type="scientific">Carex littledalei</name>
    <dbReference type="NCBI Taxonomy" id="544730"/>
    <lineage>
        <taxon>Eukaryota</taxon>
        <taxon>Viridiplantae</taxon>
        <taxon>Streptophyta</taxon>
        <taxon>Embryophyta</taxon>
        <taxon>Tracheophyta</taxon>
        <taxon>Spermatophyta</taxon>
        <taxon>Magnoliopsida</taxon>
        <taxon>Liliopsida</taxon>
        <taxon>Poales</taxon>
        <taxon>Cyperaceae</taxon>
        <taxon>Cyperoideae</taxon>
        <taxon>Cariceae</taxon>
        <taxon>Carex</taxon>
        <taxon>Carex subgen. Euthyceras</taxon>
    </lineage>
</organism>
<reference evidence="4" key="1">
    <citation type="submission" date="2020-01" db="EMBL/GenBank/DDBJ databases">
        <title>Genome sequence of Kobresia littledalei, the first chromosome-level genome in the family Cyperaceae.</title>
        <authorList>
            <person name="Qu G."/>
        </authorList>
    </citation>
    <scope>NUCLEOTIDE SEQUENCE</scope>
    <source>
        <strain evidence="4">C.B.Clarke</strain>
        <tissue evidence="4">Leaf</tissue>
    </source>
</reference>
<dbReference type="SMART" id="SM00451">
    <property type="entry name" value="ZnF_U1"/>
    <property type="match status" value="4"/>
</dbReference>
<evidence type="ECO:0000313" key="4">
    <source>
        <dbReference type="EMBL" id="KAF3329611.1"/>
    </source>
</evidence>
<dbReference type="SUPFAM" id="SSF57667">
    <property type="entry name" value="beta-beta-alpha zinc fingers"/>
    <property type="match status" value="3"/>
</dbReference>
<feature type="compositionally biased region" description="Basic and acidic residues" evidence="1">
    <location>
        <begin position="268"/>
        <end position="313"/>
    </location>
</feature>
<dbReference type="InterPro" id="IPR003604">
    <property type="entry name" value="Matrin/U1-like-C_Znf_C2H2"/>
</dbReference>
<evidence type="ECO:0000256" key="1">
    <source>
        <dbReference type="SAM" id="MobiDB-lite"/>
    </source>
</evidence>